<dbReference type="InterPro" id="IPR024524">
    <property type="entry name" value="DUF3800"/>
</dbReference>
<proteinExistence type="predicted"/>
<evidence type="ECO:0000313" key="1">
    <source>
        <dbReference type="EMBL" id="SJZ45226.1"/>
    </source>
</evidence>
<evidence type="ECO:0000313" key="2">
    <source>
        <dbReference type="Proteomes" id="UP000189857"/>
    </source>
</evidence>
<dbReference type="RefSeq" id="WP_078786207.1">
    <property type="nucleotide sequence ID" value="NZ_CAJOJK010000030.1"/>
</dbReference>
<protein>
    <recommendedName>
        <fullName evidence="3">DUF3800 domain-containing protein</fullName>
    </recommendedName>
</protein>
<dbReference type="Pfam" id="PF12686">
    <property type="entry name" value="DUF3800"/>
    <property type="match status" value="1"/>
</dbReference>
<dbReference type="AlphaFoldDB" id="A0A1T4KS43"/>
<keyword evidence="2" id="KW-1185">Reference proteome</keyword>
<accession>A0A1T4KS43</accession>
<gene>
    <name evidence="1" type="ORF">SAMN02745110_00543</name>
</gene>
<dbReference type="EMBL" id="FUXA01000004">
    <property type="protein sequence ID" value="SJZ45226.1"/>
    <property type="molecule type" value="Genomic_DNA"/>
</dbReference>
<evidence type="ECO:0008006" key="3">
    <source>
        <dbReference type="Google" id="ProtNLM"/>
    </source>
</evidence>
<name>A0A1T4KS43_9FIRM</name>
<dbReference type="Proteomes" id="UP000189857">
    <property type="component" value="Unassembled WGS sequence"/>
</dbReference>
<reference evidence="1 2" key="1">
    <citation type="submission" date="2017-02" db="EMBL/GenBank/DDBJ databases">
        <authorList>
            <person name="Peterson S.W."/>
        </authorList>
    </citation>
    <scope>NUCLEOTIDE SEQUENCE [LARGE SCALE GENOMIC DNA]</scope>
    <source>
        <strain evidence="1 2">ATCC 17233</strain>
    </source>
</reference>
<dbReference type="OrthoDB" id="2680392at2"/>
<organism evidence="1 2">
    <name type="scientific">Eubacterium ruminantium</name>
    <dbReference type="NCBI Taxonomy" id="42322"/>
    <lineage>
        <taxon>Bacteria</taxon>
        <taxon>Bacillati</taxon>
        <taxon>Bacillota</taxon>
        <taxon>Clostridia</taxon>
        <taxon>Eubacteriales</taxon>
        <taxon>Eubacteriaceae</taxon>
        <taxon>Eubacterium</taxon>
    </lineage>
</organism>
<sequence>MNTRFVYCDETGDDGKNTLSSDIFVLTSIYMPSEAWNENYKRIKDFRKDWKDKYGLHVTEEMHTKQFLTDKDPFRNYGWTIEQKQEMLKEFTLLIASLDIRIINTIIDKTKITTDEYNVLENALTYSVQRIENDSAGDWNYIIISDKGRISPMRKTARAIRAYNPIHSQFGGMINKPIKYLLEDVLEKDSKESYYIQICDFVSYFVHLFYTVKYLKKEKPKRVSRLIDDVFVGRVMATLRDAGVLNLKANSSNEYGLVIYPK</sequence>